<evidence type="ECO:0000313" key="7">
    <source>
        <dbReference type="Proteomes" id="UP001620626"/>
    </source>
</evidence>
<accession>A0ABD2JJK0</accession>
<evidence type="ECO:0000256" key="3">
    <source>
        <dbReference type="ARBA" id="ARBA00022989"/>
    </source>
</evidence>
<comment type="caution">
    <text evidence="6">The sequence shown here is derived from an EMBL/GenBank/DDBJ whole genome shotgun (WGS) entry which is preliminary data.</text>
</comment>
<sequence>MYEKAPKELREFRLSIVAASDSVGVTIAGFSAILLHNHICNLQANSRPETLEQQNKISQAEMSRTNF</sequence>
<gene>
    <name evidence="6" type="ORF">niasHT_021288</name>
</gene>
<evidence type="ECO:0000313" key="6">
    <source>
        <dbReference type="EMBL" id="KAL3090798.1"/>
    </source>
</evidence>
<keyword evidence="3 5" id="KW-1133">Transmembrane helix</keyword>
<keyword evidence="7" id="KW-1185">Reference proteome</keyword>
<dbReference type="Pfam" id="PF02487">
    <property type="entry name" value="CLN3"/>
    <property type="match status" value="1"/>
</dbReference>
<evidence type="ECO:0000256" key="1">
    <source>
        <dbReference type="ARBA" id="ARBA00004127"/>
    </source>
</evidence>
<reference evidence="6 7" key="1">
    <citation type="submission" date="2024-10" db="EMBL/GenBank/DDBJ databases">
        <authorList>
            <person name="Kim D."/>
        </authorList>
    </citation>
    <scope>NUCLEOTIDE SEQUENCE [LARGE SCALE GENOMIC DNA]</scope>
    <source>
        <strain evidence="6">BH-2024</strain>
    </source>
</reference>
<keyword evidence="4 5" id="KW-0472">Membrane</keyword>
<dbReference type="EMBL" id="JBICBT010000955">
    <property type="protein sequence ID" value="KAL3090798.1"/>
    <property type="molecule type" value="Genomic_DNA"/>
</dbReference>
<dbReference type="GO" id="GO:0012505">
    <property type="term" value="C:endomembrane system"/>
    <property type="evidence" value="ECO:0007669"/>
    <property type="project" value="UniProtKB-SubCell"/>
</dbReference>
<proteinExistence type="predicted"/>
<organism evidence="6 7">
    <name type="scientific">Heterodera trifolii</name>
    <dbReference type="NCBI Taxonomy" id="157864"/>
    <lineage>
        <taxon>Eukaryota</taxon>
        <taxon>Metazoa</taxon>
        <taxon>Ecdysozoa</taxon>
        <taxon>Nematoda</taxon>
        <taxon>Chromadorea</taxon>
        <taxon>Rhabditida</taxon>
        <taxon>Tylenchina</taxon>
        <taxon>Tylenchomorpha</taxon>
        <taxon>Tylenchoidea</taxon>
        <taxon>Heteroderidae</taxon>
        <taxon>Heteroderinae</taxon>
        <taxon>Heterodera</taxon>
    </lineage>
</organism>
<feature type="transmembrane region" description="Helical" evidence="5">
    <location>
        <begin position="12"/>
        <end position="35"/>
    </location>
</feature>
<name>A0ABD2JJK0_9BILA</name>
<dbReference type="Proteomes" id="UP001620626">
    <property type="component" value="Unassembled WGS sequence"/>
</dbReference>
<evidence type="ECO:0000256" key="5">
    <source>
        <dbReference type="SAM" id="Phobius"/>
    </source>
</evidence>
<dbReference type="AlphaFoldDB" id="A0ABD2JJK0"/>
<dbReference type="InterPro" id="IPR003492">
    <property type="entry name" value="Battenin_disease_Cln3"/>
</dbReference>
<evidence type="ECO:0000256" key="4">
    <source>
        <dbReference type="ARBA" id="ARBA00023136"/>
    </source>
</evidence>
<comment type="subcellular location">
    <subcellularLocation>
        <location evidence="1">Endomembrane system</location>
        <topology evidence="1">Multi-pass membrane protein</topology>
    </subcellularLocation>
</comment>
<protein>
    <submittedName>
        <fullName evidence="6">Uncharacterized protein</fullName>
    </submittedName>
</protein>
<keyword evidence="2 5" id="KW-0812">Transmembrane</keyword>
<evidence type="ECO:0000256" key="2">
    <source>
        <dbReference type="ARBA" id="ARBA00022692"/>
    </source>
</evidence>